<evidence type="ECO:0000313" key="3">
    <source>
        <dbReference type="Proteomes" id="UP000830375"/>
    </source>
</evidence>
<feature type="region of interest" description="Disordered" evidence="1">
    <location>
        <begin position="1"/>
        <end position="72"/>
    </location>
</feature>
<sequence>MARSSTPDPEASPPSPRCAELKPKPTNHGEPKLAVTDEPSPHGATELRITAEPELQVTSDQVQELATMPATR</sequence>
<dbReference type="Proteomes" id="UP000830375">
    <property type="component" value="Unassembled WGS sequence"/>
</dbReference>
<protein>
    <submittedName>
        <fullName evidence="2">Uncharacterized protein</fullName>
    </submittedName>
</protein>
<gene>
    <name evidence="2" type="ORF">H4Q32_014301</name>
</gene>
<proteinExistence type="predicted"/>
<dbReference type="EMBL" id="JACTAM010000018">
    <property type="protein sequence ID" value="KAI2653931.1"/>
    <property type="molecule type" value="Genomic_DNA"/>
</dbReference>
<evidence type="ECO:0000256" key="1">
    <source>
        <dbReference type="SAM" id="MobiDB-lite"/>
    </source>
</evidence>
<feature type="compositionally biased region" description="Basic and acidic residues" evidence="1">
    <location>
        <begin position="19"/>
        <end position="31"/>
    </location>
</feature>
<organism evidence="2 3">
    <name type="scientific">Labeo rohita</name>
    <name type="common">Indian major carp</name>
    <name type="synonym">Cyprinus rohita</name>
    <dbReference type="NCBI Taxonomy" id="84645"/>
    <lineage>
        <taxon>Eukaryota</taxon>
        <taxon>Metazoa</taxon>
        <taxon>Chordata</taxon>
        <taxon>Craniata</taxon>
        <taxon>Vertebrata</taxon>
        <taxon>Euteleostomi</taxon>
        <taxon>Actinopterygii</taxon>
        <taxon>Neopterygii</taxon>
        <taxon>Teleostei</taxon>
        <taxon>Ostariophysi</taxon>
        <taxon>Cypriniformes</taxon>
        <taxon>Cyprinidae</taxon>
        <taxon>Labeoninae</taxon>
        <taxon>Labeonini</taxon>
        <taxon>Labeo</taxon>
    </lineage>
</organism>
<reference evidence="2 3" key="1">
    <citation type="submission" date="2022-01" db="EMBL/GenBank/DDBJ databases">
        <title>A high-quality chromosome-level genome assembly of rohu carp, Labeo rohita.</title>
        <authorList>
            <person name="Arick M.A. II"/>
            <person name="Hsu C.-Y."/>
            <person name="Magbanua Z."/>
            <person name="Pechanova O."/>
            <person name="Grover C."/>
            <person name="Miller E."/>
            <person name="Thrash A."/>
            <person name="Ezzel L."/>
            <person name="Alam S."/>
            <person name="Benzie J."/>
            <person name="Hamilton M."/>
            <person name="Karsi A."/>
            <person name="Lawrence M.L."/>
            <person name="Peterson D.G."/>
        </authorList>
    </citation>
    <scope>NUCLEOTIDE SEQUENCE [LARGE SCALE GENOMIC DNA]</scope>
    <source>
        <strain evidence="3">BAU-BD-2019</strain>
        <tissue evidence="2">Blood</tissue>
    </source>
</reference>
<evidence type="ECO:0000313" key="2">
    <source>
        <dbReference type="EMBL" id="KAI2653931.1"/>
    </source>
</evidence>
<name>A0ABQ8LTF1_LABRO</name>
<keyword evidence="3" id="KW-1185">Reference proteome</keyword>
<accession>A0ABQ8LTF1</accession>
<comment type="caution">
    <text evidence="2">The sequence shown here is derived from an EMBL/GenBank/DDBJ whole genome shotgun (WGS) entry which is preliminary data.</text>
</comment>